<sequence length="84" mass="9617">MLLATSRESIQALVKTISKQEKDIDIMVNDVGTATQTADAKKGEMAQKDLAKEMWQLMLDAWLDTYIKGRVLDPPQHRLWPRAY</sequence>
<comment type="caution">
    <text evidence="1">The sequence shown here is derived from an EMBL/GenBank/DDBJ whole genome shotgun (WGS) entry which is preliminary data.</text>
</comment>
<evidence type="ECO:0000313" key="1">
    <source>
        <dbReference type="EMBL" id="KAK0458143.1"/>
    </source>
</evidence>
<keyword evidence="2" id="KW-1185">Reference proteome</keyword>
<accession>A0AA39KG38</accession>
<proteinExistence type="predicted"/>
<reference evidence="1" key="1">
    <citation type="submission" date="2023-06" db="EMBL/GenBank/DDBJ databases">
        <authorList>
            <consortium name="Lawrence Berkeley National Laboratory"/>
            <person name="Ahrendt S."/>
            <person name="Sahu N."/>
            <person name="Indic B."/>
            <person name="Wong-Bajracharya J."/>
            <person name="Merenyi Z."/>
            <person name="Ke H.-M."/>
            <person name="Monk M."/>
            <person name="Kocsube S."/>
            <person name="Drula E."/>
            <person name="Lipzen A."/>
            <person name="Balint B."/>
            <person name="Henrissat B."/>
            <person name="Andreopoulos B."/>
            <person name="Martin F.M."/>
            <person name="Harder C.B."/>
            <person name="Rigling D."/>
            <person name="Ford K.L."/>
            <person name="Foster G.D."/>
            <person name="Pangilinan J."/>
            <person name="Papanicolaou A."/>
            <person name="Barry K."/>
            <person name="LaButti K."/>
            <person name="Viragh M."/>
            <person name="Koriabine M."/>
            <person name="Yan M."/>
            <person name="Riley R."/>
            <person name="Champramary S."/>
            <person name="Plett K.L."/>
            <person name="Tsai I.J."/>
            <person name="Slot J."/>
            <person name="Sipos G."/>
            <person name="Plett J."/>
            <person name="Nagy L.G."/>
            <person name="Grigoriev I.V."/>
        </authorList>
    </citation>
    <scope>NUCLEOTIDE SEQUENCE</scope>
    <source>
        <strain evidence="1">CCBAS 213</strain>
    </source>
</reference>
<protein>
    <submittedName>
        <fullName evidence="1">Uncharacterized protein</fullName>
    </submittedName>
</protein>
<dbReference type="RefSeq" id="XP_060330431.1">
    <property type="nucleotide sequence ID" value="XM_060473217.1"/>
</dbReference>
<dbReference type="EMBL" id="JAUEPS010000018">
    <property type="protein sequence ID" value="KAK0458143.1"/>
    <property type="molecule type" value="Genomic_DNA"/>
</dbReference>
<dbReference type="AlphaFoldDB" id="A0AA39KG38"/>
<dbReference type="GeneID" id="85356765"/>
<organism evidence="1 2">
    <name type="scientific">Armillaria tabescens</name>
    <name type="common">Ringless honey mushroom</name>
    <name type="synonym">Agaricus tabescens</name>
    <dbReference type="NCBI Taxonomy" id="1929756"/>
    <lineage>
        <taxon>Eukaryota</taxon>
        <taxon>Fungi</taxon>
        <taxon>Dikarya</taxon>
        <taxon>Basidiomycota</taxon>
        <taxon>Agaricomycotina</taxon>
        <taxon>Agaricomycetes</taxon>
        <taxon>Agaricomycetidae</taxon>
        <taxon>Agaricales</taxon>
        <taxon>Marasmiineae</taxon>
        <taxon>Physalacriaceae</taxon>
        <taxon>Desarmillaria</taxon>
    </lineage>
</organism>
<name>A0AA39KG38_ARMTA</name>
<gene>
    <name evidence="1" type="ORF">EV420DRAFT_1543755</name>
</gene>
<evidence type="ECO:0000313" key="2">
    <source>
        <dbReference type="Proteomes" id="UP001175211"/>
    </source>
</evidence>
<dbReference type="Proteomes" id="UP001175211">
    <property type="component" value="Unassembled WGS sequence"/>
</dbReference>